<evidence type="ECO:0000313" key="1">
    <source>
        <dbReference type="EMBL" id="GIY80483.1"/>
    </source>
</evidence>
<sequence length="66" mass="7500">MNTSHTRTLMKGVEGGGLFTQRSSALDHRLATNDPERPLRPQRGSLIEQRMAEKFWMTNEEDGVTL</sequence>
<reference evidence="1 2" key="1">
    <citation type="submission" date="2021-06" db="EMBL/GenBank/DDBJ databases">
        <title>Caerostris darwini draft genome.</title>
        <authorList>
            <person name="Kono N."/>
            <person name="Arakawa K."/>
        </authorList>
    </citation>
    <scope>NUCLEOTIDE SEQUENCE [LARGE SCALE GENOMIC DNA]</scope>
</reference>
<comment type="caution">
    <text evidence="1">The sequence shown here is derived from an EMBL/GenBank/DDBJ whole genome shotgun (WGS) entry which is preliminary data.</text>
</comment>
<dbReference type="EMBL" id="BPLQ01014509">
    <property type="protein sequence ID" value="GIY80483.1"/>
    <property type="molecule type" value="Genomic_DNA"/>
</dbReference>
<evidence type="ECO:0000313" key="2">
    <source>
        <dbReference type="Proteomes" id="UP001054837"/>
    </source>
</evidence>
<dbReference type="AlphaFoldDB" id="A0AAV4WDP8"/>
<keyword evidence="2" id="KW-1185">Reference proteome</keyword>
<protein>
    <submittedName>
        <fullName evidence="1">Uncharacterized protein</fullName>
    </submittedName>
</protein>
<proteinExistence type="predicted"/>
<organism evidence="1 2">
    <name type="scientific">Caerostris darwini</name>
    <dbReference type="NCBI Taxonomy" id="1538125"/>
    <lineage>
        <taxon>Eukaryota</taxon>
        <taxon>Metazoa</taxon>
        <taxon>Ecdysozoa</taxon>
        <taxon>Arthropoda</taxon>
        <taxon>Chelicerata</taxon>
        <taxon>Arachnida</taxon>
        <taxon>Araneae</taxon>
        <taxon>Araneomorphae</taxon>
        <taxon>Entelegynae</taxon>
        <taxon>Araneoidea</taxon>
        <taxon>Araneidae</taxon>
        <taxon>Caerostris</taxon>
    </lineage>
</organism>
<gene>
    <name evidence="1" type="ORF">CDAR_596751</name>
</gene>
<name>A0AAV4WDP8_9ARAC</name>
<accession>A0AAV4WDP8</accession>
<dbReference type="Proteomes" id="UP001054837">
    <property type="component" value="Unassembled WGS sequence"/>
</dbReference>